<comment type="caution">
    <text evidence="2">The sequence shown here is derived from an EMBL/GenBank/DDBJ whole genome shotgun (WGS) entry which is preliminary data.</text>
</comment>
<keyword evidence="3" id="KW-1185">Reference proteome</keyword>
<evidence type="ECO:0000313" key="2">
    <source>
        <dbReference type="EMBL" id="KAG7369606.1"/>
    </source>
</evidence>
<evidence type="ECO:0000256" key="1">
    <source>
        <dbReference type="SAM" id="MobiDB-lite"/>
    </source>
</evidence>
<dbReference type="OrthoDB" id="47860at2759"/>
<name>A0A9K3LYT9_9STRA</name>
<sequence length="337" mass="35898">MFWRKNANNGDTSPDKKNTGRMIDSPKSPPATFALPRGAVADHSPTIVNGTEYPIVVFLERGTLYNTQVLHPGEAVCMTRRQTGGVGVLPYRVHAMIGDEASLPKKSDSLKNLVKSSVIPAAFVAGCLASAVSAGTLAGPSAALAPMVSGMVVKGVVIDAAALAAGSVMASRAKIVTELLLRKQKDRFMVMSSQFMPGQRYLKVTGGLSEGPLTINEMEKGKARGMQVTAIKSPMALRNDNDKGQQPNKENKQHDQNDIQLLKEDSSQTNTADQREEAVDVSVPLSIEDDRDAISQESAKGIAATTQKVSKSTWSWGKPKSSAPIEAQNDLIAATVL</sequence>
<gene>
    <name evidence="2" type="ORF">IV203_027352</name>
</gene>
<reference evidence="2" key="1">
    <citation type="journal article" date="2021" name="Sci. Rep.">
        <title>Diploid genomic architecture of Nitzschia inconspicua, an elite biomass production diatom.</title>
        <authorList>
            <person name="Oliver A."/>
            <person name="Podell S."/>
            <person name="Pinowska A."/>
            <person name="Traller J.C."/>
            <person name="Smith S.R."/>
            <person name="McClure R."/>
            <person name="Beliaev A."/>
            <person name="Bohutskyi P."/>
            <person name="Hill E.A."/>
            <person name="Rabines A."/>
            <person name="Zheng H."/>
            <person name="Allen L.Z."/>
            <person name="Kuo A."/>
            <person name="Grigoriev I.V."/>
            <person name="Allen A.E."/>
            <person name="Hazlebeck D."/>
            <person name="Allen E.E."/>
        </authorList>
    </citation>
    <scope>NUCLEOTIDE SEQUENCE</scope>
    <source>
        <strain evidence="2">Hildebrandi</strain>
    </source>
</reference>
<protein>
    <submittedName>
        <fullName evidence="2">Uncharacterized protein</fullName>
    </submittedName>
</protein>
<feature type="region of interest" description="Disordered" evidence="1">
    <location>
        <begin position="1"/>
        <end position="29"/>
    </location>
</feature>
<feature type="compositionally biased region" description="Basic and acidic residues" evidence="1">
    <location>
        <begin position="239"/>
        <end position="258"/>
    </location>
</feature>
<dbReference type="Proteomes" id="UP000693970">
    <property type="component" value="Unassembled WGS sequence"/>
</dbReference>
<accession>A0A9K3LYT9</accession>
<dbReference type="EMBL" id="JAGRRH010000005">
    <property type="protein sequence ID" value="KAG7369606.1"/>
    <property type="molecule type" value="Genomic_DNA"/>
</dbReference>
<evidence type="ECO:0000313" key="3">
    <source>
        <dbReference type="Proteomes" id="UP000693970"/>
    </source>
</evidence>
<dbReference type="AlphaFoldDB" id="A0A9K3LYT9"/>
<feature type="region of interest" description="Disordered" evidence="1">
    <location>
        <begin position="232"/>
        <end position="258"/>
    </location>
</feature>
<organism evidence="2 3">
    <name type="scientific">Nitzschia inconspicua</name>
    <dbReference type="NCBI Taxonomy" id="303405"/>
    <lineage>
        <taxon>Eukaryota</taxon>
        <taxon>Sar</taxon>
        <taxon>Stramenopiles</taxon>
        <taxon>Ochrophyta</taxon>
        <taxon>Bacillariophyta</taxon>
        <taxon>Bacillariophyceae</taxon>
        <taxon>Bacillariophycidae</taxon>
        <taxon>Bacillariales</taxon>
        <taxon>Bacillariaceae</taxon>
        <taxon>Nitzschia</taxon>
    </lineage>
</organism>
<feature type="compositionally biased region" description="Polar residues" evidence="1">
    <location>
        <begin position="1"/>
        <end position="12"/>
    </location>
</feature>
<proteinExistence type="predicted"/>
<reference evidence="2" key="2">
    <citation type="submission" date="2021-04" db="EMBL/GenBank/DDBJ databases">
        <authorList>
            <person name="Podell S."/>
        </authorList>
    </citation>
    <scope>NUCLEOTIDE SEQUENCE</scope>
    <source>
        <strain evidence="2">Hildebrandi</strain>
    </source>
</reference>